<dbReference type="AlphaFoldDB" id="A0A131YH52"/>
<dbReference type="GO" id="GO:0008270">
    <property type="term" value="F:zinc ion binding"/>
    <property type="evidence" value="ECO:0007669"/>
    <property type="project" value="UniProtKB-KW"/>
</dbReference>
<dbReference type="GO" id="GO:0000981">
    <property type="term" value="F:DNA-binding transcription factor activity, RNA polymerase II-specific"/>
    <property type="evidence" value="ECO:0007669"/>
    <property type="project" value="TreeGrafter"/>
</dbReference>
<accession>A0A131YH52</accession>
<keyword evidence="6" id="KW-0539">Nucleus</keyword>
<reference evidence="9" key="1">
    <citation type="journal article" date="2016" name="Ticks Tick Borne Dis.">
        <title>De novo assembly and annotation of the salivary gland transcriptome of Rhipicephalus appendiculatus male and female ticks during blood feeding.</title>
        <authorList>
            <person name="de Castro M.H."/>
            <person name="de Klerk D."/>
            <person name="Pienaar R."/>
            <person name="Latif A.A."/>
            <person name="Rees D.J."/>
            <person name="Mans B.J."/>
        </authorList>
    </citation>
    <scope>NUCLEOTIDE SEQUENCE</scope>
    <source>
        <tissue evidence="9">Salivary glands</tissue>
    </source>
</reference>
<evidence type="ECO:0000256" key="5">
    <source>
        <dbReference type="ARBA" id="ARBA00022833"/>
    </source>
</evidence>
<feature type="domain" description="C2H2-type" evidence="8">
    <location>
        <begin position="242"/>
        <end position="270"/>
    </location>
</feature>
<evidence type="ECO:0000256" key="1">
    <source>
        <dbReference type="ARBA" id="ARBA00004123"/>
    </source>
</evidence>
<dbReference type="PROSITE" id="PS00028">
    <property type="entry name" value="ZINC_FINGER_C2H2_1"/>
    <property type="match status" value="11"/>
</dbReference>
<dbReference type="Pfam" id="PF00096">
    <property type="entry name" value="zf-C2H2"/>
    <property type="match status" value="6"/>
</dbReference>
<keyword evidence="3" id="KW-0677">Repeat</keyword>
<dbReference type="PANTHER" id="PTHR23226">
    <property type="entry name" value="ZINC FINGER AND SCAN DOMAIN-CONTAINING"/>
    <property type="match status" value="1"/>
</dbReference>
<evidence type="ECO:0000256" key="6">
    <source>
        <dbReference type="ARBA" id="ARBA00023242"/>
    </source>
</evidence>
<feature type="domain" description="C2H2-type" evidence="8">
    <location>
        <begin position="157"/>
        <end position="184"/>
    </location>
</feature>
<feature type="domain" description="C2H2-type" evidence="8">
    <location>
        <begin position="275"/>
        <end position="302"/>
    </location>
</feature>
<dbReference type="SUPFAM" id="SSF57667">
    <property type="entry name" value="beta-beta-alpha zinc fingers"/>
    <property type="match status" value="6"/>
</dbReference>
<feature type="domain" description="C2H2-type" evidence="8">
    <location>
        <begin position="337"/>
        <end position="365"/>
    </location>
</feature>
<proteinExistence type="predicted"/>
<feature type="domain" description="C2H2-type" evidence="8">
    <location>
        <begin position="366"/>
        <end position="389"/>
    </location>
</feature>
<comment type="subcellular location">
    <subcellularLocation>
        <location evidence="1">Nucleus</location>
    </subcellularLocation>
</comment>
<name>A0A131YH52_RHIAP</name>
<evidence type="ECO:0000313" key="9">
    <source>
        <dbReference type="EMBL" id="JAP78267.1"/>
    </source>
</evidence>
<dbReference type="EMBL" id="GEDV01010290">
    <property type="protein sequence ID" value="JAP78267.1"/>
    <property type="molecule type" value="Transcribed_RNA"/>
</dbReference>
<dbReference type="SMART" id="SM00355">
    <property type="entry name" value="ZnF_C2H2"/>
    <property type="match status" value="14"/>
</dbReference>
<feature type="domain" description="C2H2-type" evidence="8">
    <location>
        <begin position="396"/>
        <end position="423"/>
    </location>
</feature>
<dbReference type="PANTHER" id="PTHR23226:SF416">
    <property type="entry name" value="FI01424P"/>
    <property type="match status" value="1"/>
</dbReference>
<feature type="domain" description="C2H2-type" evidence="8">
    <location>
        <begin position="185"/>
        <end position="212"/>
    </location>
</feature>
<dbReference type="PROSITE" id="PS50157">
    <property type="entry name" value="ZINC_FINGER_C2H2_2"/>
    <property type="match status" value="11"/>
</dbReference>
<organism evidence="9">
    <name type="scientific">Rhipicephalus appendiculatus</name>
    <name type="common">Brown ear tick</name>
    <dbReference type="NCBI Taxonomy" id="34631"/>
    <lineage>
        <taxon>Eukaryota</taxon>
        <taxon>Metazoa</taxon>
        <taxon>Ecdysozoa</taxon>
        <taxon>Arthropoda</taxon>
        <taxon>Chelicerata</taxon>
        <taxon>Arachnida</taxon>
        <taxon>Acari</taxon>
        <taxon>Parasitiformes</taxon>
        <taxon>Ixodida</taxon>
        <taxon>Ixodoidea</taxon>
        <taxon>Ixodidae</taxon>
        <taxon>Rhipicephalinae</taxon>
        <taxon>Rhipicephalus</taxon>
        <taxon>Rhipicephalus</taxon>
    </lineage>
</organism>
<feature type="domain" description="C2H2-type" evidence="8">
    <location>
        <begin position="426"/>
        <end position="453"/>
    </location>
</feature>
<feature type="domain" description="C2H2-type" evidence="8">
    <location>
        <begin position="454"/>
        <end position="474"/>
    </location>
</feature>
<dbReference type="GO" id="GO:0005634">
    <property type="term" value="C:nucleus"/>
    <property type="evidence" value="ECO:0007669"/>
    <property type="project" value="UniProtKB-SubCell"/>
</dbReference>
<dbReference type="GO" id="GO:0000978">
    <property type="term" value="F:RNA polymerase II cis-regulatory region sequence-specific DNA binding"/>
    <property type="evidence" value="ECO:0007669"/>
    <property type="project" value="TreeGrafter"/>
</dbReference>
<dbReference type="InterPro" id="IPR036236">
    <property type="entry name" value="Znf_C2H2_sf"/>
</dbReference>
<dbReference type="Gene3D" id="3.30.160.60">
    <property type="entry name" value="Classic Zinc Finger"/>
    <property type="match status" value="7"/>
</dbReference>
<feature type="domain" description="C2H2-type" evidence="8">
    <location>
        <begin position="129"/>
        <end position="151"/>
    </location>
</feature>
<evidence type="ECO:0000256" key="3">
    <source>
        <dbReference type="ARBA" id="ARBA00022737"/>
    </source>
</evidence>
<protein>
    <submittedName>
        <fullName evidence="9">Zinc finger protein</fullName>
    </submittedName>
</protein>
<keyword evidence="5" id="KW-0862">Zinc</keyword>
<evidence type="ECO:0000256" key="2">
    <source>
        <dbReference type="ARBA" id="ARBA00022723"/>
    </source>
</evidence>
<dbReference type="InterPro" id="IPR013087">
    <property type="entry name" value="Znf_C2H2_type"/>
</dbReference>
<keyword evidence="2" id="KW-0479">Metal-binding</keyword>
<evidence type="ECO:0000259" key="8">
    <source>
        <dbReference type="PROSITE" id="PS50157"/>
    </source>
</evidence>
<keyword evidence="4 7" id="KW-0863">Zinc-finger</keyword>
<sequence>MSEAMSSDHQGPCTDSAVRIRRLPRKDYAALLNPPPLDCDTDMSDDPDFDEKTDRECARMSSSCFTCVICFADAVDKCSHLEHLAAAHPNLKTHCLACESQYDSYADYTRHLRDCHPRVLQSIDEAEGLHCLECGKRFHKKSYLYQHRAQHFMLNRVPCDVCGKPFLEGAMLERHLDTHKEPSTHKCSRCLRTFRSALGLARHERAHQHHKLFCQVCGTFYQTAIALEVHNCTSHRDQEDRHCCSLCQKEYSSADCLRQHMTHKHCSEMGGEPSFSCNICDRRFRWKSSLKMHVKLHEALDSNAHVKVFKCTKCDQICPSQCSLKAHMIKHSDRRQFPCDICGISFKRKYALKEHSQAVHCNEKNFQCSACGQTFVVKRYLDAHFKQAHVPGPQSFTCSDCPKVFKTGKSLKSHWRACHGDIPKDHICDICAKAFASSKDLKRHALIHGGDRQYECGGCGSAFYRVDNLRRHQKQACKYRDL</sequence>
<feature type="domain" description="C2H2-type" evidence="8">
    <location>
        <begin position="309"/>
        <end position="336"/>
    </location>
</feature>
<evidence type="ECO:0000256" key="7">
    <source>
        <dbReference type="PROSITE-ProRule" id="PRU00042"/>
    </source>
</evidence>
<evidence type="ECO:0000256" key="4">
    <source>
        <dbReference type="ARBA" id="ARBA00022771"/>
    </source>
</evidence>